<dbReference type="GO" id="GO:0005737">
    <property type="term" value="C:cytoplasm"/>
    <property type="evidence" value="ECO:0007669"/>
    <property type="project" value="TreeGrafter"/>
</dbReference>
<gene>
    <name evidence="2" type="ordered locus">Sgly_2104</name>
</gene>
<dbReference type="InterPro" id="IPR034505">
    <property type="entry name" value="Coproporphyrinogen-III_oxidase"/>
</dbReference>
<reference evidence="3" key="2">
    <citation type="submission" date="2011-02" db="EMBL/GenBank/DDBJ databases">
        <title>The complete genome of Syntrophobotulus glycolicus DSM 8271.</title>
        <authorList>
            <person name="Lucas S."/>
            <person name="Copeland A."/>
            <person name="Lapidus A."/>
            <person name="Bruce D."/>
            <person name="Goodwin L."/>
            <person name="Pitluck S."/>
            <person name="Kyrpides N."/>
            <person name="Mavromatis K."/>
            <person name="Pagani I."/>
            <person name="Ivanova N."/>
            <person name="Mikhailova N."/>
            <person name="Chertkov O."/>
            <person name="Held B."/>
            <person name="Detter J.C."/>
            <person name="Tapia R."/>
            <person name="Han C."/>
            <person name="Land M."/>
            <person name="Hauser L."/>
            <person name="Markowitz V."/>
            <person name="Cheng J.-F."/>
            <person name="Hugenholtz P."/>
            <person name="Woyke T."/>
            <person name="Wu D."/>
            <person name="Spring S."/>
            <person name="Schroeder M."/>
            <person name="Brambilla E."/>
            <person name="Klenk H.-P."/>
            <person name="Eisen J.A."/>
        </authorList>
    </citation>
    <scope>NUCLEOTIDE SEQUENCE [LARGE SCALE GENOMIC DNA]</scope>
    <source>
        <strain evidence="3">DSM 8271 / FlGlyR</strain>
    </source>
</reference>
<name>F0T251_SYNGF</name>
<sequence>MTNKIELHGLKVDSQILTNSRALVSAFVQHKNIVVREAGAGKPEEKEYPDSECPAVILIEAETLTDPGWIRGKWIVENRETETVLMSAEEIEFLGDLPVAGRETTIQVAVKQVICRLLARVTGMMPPWGIMTGIRPGKLVTAMHKLGIPETDQERVLSRKYLVVPEKIRLLQTVFSVQEPFQPQTKKQQRFVSLYISVPFCPSRCSYCSFAFAESTGQDSTISGYLSALVREIELAGGLLTRTSFLVNHLYIGGGTPTVLDSARLEILLKKIKAEIPLADDVEYTVEAGRPDTMNQEKLLCLKRYGVNRLSINPQSMNDGTLRAIGRRHTVQDILDCYALAREIGDWIINMDIILGLPGEGPEEVEQTVRAVLSLKPDNLAVHAMSLKRRSKQWEAGAAINGGVLWQEVQEGVFRKIQQAGYGPYYLYRQKNISGNLENVGFCLPGKEGRYNIAVIEENQNILGLGAGACSKIMAEDFAGHQNIYQPIDVLTYMEGYERVHARRSKLFYSSEIKRNMV</sequence>
<dbReference type="InterPro" id="IPR058240">
    <property type="entry name" value="rSAM_sf"/>
</dbReference>
<dbReference type="InterPro" id="IPR023995">
    <property type="entry name" value="HemZ"/>
</dbReference>
<dbReference type="NCBIfam" id="TIGR03994">
    <property type="entry name" value="rSAM_HemZ"/>
    <property type="match status" value="1"/>
</dbReference>
<dbReference type="eggNOG" id="COG0635">
    <property type="taxonomic scope" value="Bacteria"/>
</dbReference>
<feature type="domain" description="Radical SAM core" evidence="1">
    <location>
        <begin position="186"/>
        <end position="416"/>
    </location>
</feature>
<dbReference type="HOGENOM" id="CLU_029256_1_0_9"/>
<dbReference type="EMBL" id="CP002547">
    <property type="protein sequence ID" value="ADY56395.1"/>
    <property type="molecule type" value="Genomic_DNA"/>
</dbReference>
<evidence type="ECO:0000259" key="1">
    <source>
        <dbReference type="PROSITE" id="PS51918"/>
    </source>
</evidence>
<protein>
    <submittedName>
        <fullName evidence="2">Coproporphyrinogen dehydrogenase</fullName>
        <ecNumber evidence="2">1.3.99.22</ecNumber>
    </submittedName>
</protein>
<evidence type="ECO:0000313" key="2">
    <source>
        <dbReference type="EMBL" id="ADY56395.1"/>
    </source>
</evidence>
<dbReference type="PANTHER" id="PTHR13932">
    <property type="entry name" value="COPROPORPHYRINIGEN III OXIDASE"/>
    <property type="match status" value="1"/>
</dbReference>
<dbReference type="PANTHER" id="PTHR13932:SF1">
    <property type="entry name" value="OXYGEN-INDEPENDENT COPROPORPHYRINOGEN-III OXIDASE-LIKE PROTEIN HEMZ"/>
    <property type="match status" value="1"/>
</dbReference>
<dbReference type="GO" id="GO:0051539">
    <property type="term" value="F:4 iron, 4 sulfur cluster binding"/>
    <property type="evidence" value="ECO:0007669"/>
    <property type="project" value="TreeGrafter"/>
</dbReference>
<dbReference type="SFLD" id="SFLDG01082">
    <property type="entry name" value="B12-binding_domain_containing"/>
    <property type="match status" value="1"/>
</dbReference>
<dbReference type="GO" id="GO:0006779">
    <property type="term" value="P:porphyrin-containing compound biosynthetic process"/>
    <property type="evidence" value="ECO:0007669"/>
    <property type="project" value="TreeGrafter"/>
</dbReference>
<dbReference type="GO" id="GO:0016491">
    <property type="term" value="F:oxidoreductase activity"/>
    <property type="evidence" value="ECO:0007669"/>
    <property type="project" value="UniProtKB-KW"/>
</dbReference>
<dbReference type="SFLD" id="SFLDF00310">
    <property type="entry name" value="oxygen-independent_coproporphy"/>
    <property type="match status" value="1"/>
</dbReference>
<dbReference type="SUPFAM" id="SSF102114">
    <property type="entry name" value="Radical SAM enzymes"/>
    <property type="match status" value="1"/>
</dbReference>
<dbReference type="SMART" id="SM00729">
    <property type="entry name" value="Elp3"/>
    <property type="match status" value="1"/>
</dbReference>
<dbReference type="Gene3D" id="3.80.30.20">
    <property type="entry name" value="tm_1862 like domain"/>
    <property type="match status" value="1"/>
</dbReference>
<dbReference type="InterPro" id="IPR006638">
    <property type="entry name" value="Elp3/MiaA/NifB-like_rSAM"/>
</dbReference>
<dbReference type="AlphaFoldDB" id="F0T251"/>
<evidence type="ECO:0000313" key="3">
    <source>
        <dbReference type="Proteomes" id="UP000007488"/>
    </source>
</evidence>
<dbReference type="Proteomes" id="UP000007488">
    <property type="component" value="Chromosome"/>
</dbReference>
<dbReference type="RefSeq" id="WP_013625262.1">
    <property type="nucleotide sequence ID" value="NC_015172.1"/>
</dbReference>
<keyword evidence="3" id="KW-1185">Reference proteome</keyword>
<dbReference type="KEGG" id="sgy:Sgly_2104"/>
<dbReference type="InterPro" id="IPR023404">
    <property type="entry name" value="rSAM_horseshoe"/>
</dbReference>
<reference evidence="2 3" key="1">
    <citation type="journal article" date="2011" name="Stand. Genomic Sci.">
        <title>Complete genome sequence of Syntrophobotulus glycolicus type strain (FlGlyR).</title>
        <authorList>
            <person name="Han C."/>
            <person name="Mwirichia R."/>
            <person name="Chertkov O."/>
            <person name="Held B."/>
            <person name="Lapidus A."/>
            <person name="Nolan M."/>
            <person name="Lucas S."/>
            <person name="Hammon N."/>
            <person name="Deshpande S."/>
            <person name="Cheng J.F."/>
            <person name="Tapia R."/>
            <person name="Goodwin L."/>
            <person name="Pitluck S."/>
            <person name="Huntemann M."/>
            <person name="Liolios K."/>
            <person name="Ivanova N."/>
            <person name="Pagani I."/>
            <person name="Mavromatis K."/>
            <person name="Ovchinikova G."/>
            <person name="Pati A."/>
            <person name="Chen A."/>
            <person name="Palaniappan K."/>
            <person name="Land M."/>
            <person name="Hauser L."/>
            <person name="Brambilla E.M."/>
            <person name="Rohde M."/>
            <person name="Spring S."/>
            <person name="Sikorski J."/>
            <person name="Goker M."/>
            <person name="Woyke T."/>
            <person name="Bristow J."/>
            <person name="Eisen J.A."/>
            <person name="Markowitz V."/>
            <person name="Hugenholtz P."/>
            <person name="Kyrpides N.C."/>
            <person name="Klenk H.P."/>
            <person name="Detter J.C."/>
        </authorList>
    </citation>
    <scope>NUCLEOTIDE SEQUENCE [LARGE SCALE GENOMIC DNA]</scope>
    <source>
        <strain evidence="3">DSM 8271 / FlGlyR</strain>
    </source>
</reference>
<dbReference type="PROSITE" id="PS51918">
    <property type="entry name" value="RADICAL_SAM"/>
    <property type="match status" value="1"/>
</dbReference>
<dbReference type="OrthoDB" id="9808022at2"/>
<proteinExistence type="predicted"/>
<dbReference type="CDD" id="cd01335">
    <property type="entry name" value="Radical_SAM"/>
    <property type="match status" value="1"/>
</dbReference>
<dbReference type="STRING" id="645991.Sgly_2104"/>
<dbReference type="SFLD" id="SFLDS00029">
    <property type="entry name" value="Radical_SAM"/>
    <property type="match status" value="1"/>
</dbReference>
<dbReference type="SFLD" id="SFLDG01065">
    <property type="entry name" value="anaerobic_coproporphyrinogen-I"/>
    <property type="match status" value="1"/>
</dbReference>
<accession>F0T251</accession>
<dbReference type="Pfam" id="PF04055">
    <property type="entry name" value="Radical_SAM"/>
    <property type="match status" value="1"/>
</dbReference>
<organism evidence="2 3">
    <name type="scientific">Syntrophobotulus glycolicus (strain DSM 8271 / FlGlyR)</name>
    <dbReference type="NCBI Taxonomy" id="645991"/>
    <lineage>
        <taxon>Bacteria</taxon>
        <taxon>Bacillati</taxon>
        <taxon>Bacillota</taxon>
        <taxon>Clostridia</taxon>
        <taxon>Eubacteriales</taxon>
        <taxon>Desulfitobacteriaceae</taxon>
        <taxon>Syntrophobotulus</taxon>
    </lineage>
</organism>
<keyword evidence="2" id="KW-0560">Oxidoreductase</keyword>
<dbReference type="InterPro" id="IPR007197">
    <property type="entry name" value="rSAM"/>
</dbReference>
<dbReference type="EC" id="1.3.99.22" evidence="2"/>